<dbReference type="InterPro" id="IPR045761">
    <property type="entry name" value="ODP_dom"/>
</dbReference>
<evidence type="ECO:0000313" key="3">
    <source>
        <dbReference type="EMBL" id="KJF41029.1"/>
    </source>
</evidence>
<dbReference type="Gene3D" id="3.60.15.10">
    <property type="entry name" value="Ribonuclease Z/Hydroxyacylglutathione hydrolase-like"/>
    <property type="match status" value="1"/>
</dbReference>
<dbReference type="InterPro" id="IPR036866">
    <property type="entry name" value="RibonucZ/Hydroxyglut_hydro"/>
</dbReference>
<evidence type="ECO:0000313" key="5">
    <source>
        <dbReference type="EMBL" id="MTS25774.1"/>
    </source>
</evidence>
<comment type="caution">
    <text evidence="3">The sequence shown here is derived from an EMBL/GenBank/DDBJ whole genome shotgun (WGS) entry which is preliminary data.</text>
</comment>
<evidence type="ECO:0000259" key="2">
    <source>
        <dbReference type="PROSITE" id="PS50902"/>
    </source>
</evidence>
<evidence type="ECO:0000313" key="9">
    <source>
        <dbReference type="Proteomes" id="UP000449193"/>
    </source>
</evidence>
<dbReference type="EMBL" id="JXXK01000002">
    <property type="protein sequence ID" value="KJF41029.1"/>
    <property type="molecule type" value="Genomic_DNA"/>
</dbReference>
<dbReference type="GO" id="GO:0016651">
    <property type="term" value="F:oxidoreductase activity, acting on NAD(P)H"/>
    <property type="evidence" value="ECO:0007669"/>
    <property type="project" value="UniProtKB-ARBA"/>
</dbReference>
<feature type="domain" description="Flavodoxin-like" evidence="2">
    <location>
        <begin position="256"/>
        <end position="396"/>
    </location>
</feature>
<keyword evidence="7" id="KW-1185">Reference proteome</keyword>
<accession>A0A0D8J2P7</accession>
<dbReference type="Proteomes" id="UP000472755">
    <property type="component" value="Unassembled WGS sequence"/>
</dbReference>
<sequence>MYCTRAVSDAVTWVGGNDRRLSLFENLFPIPRGVTYNSYLILDEKTALIDTVDASISRQFLENIMHTLAGRHLDYLVVNHMEPDHCANIEELLLRFPELKVVGNAKTFTLMRQFYDFDLEGRIITVVENDTLSLGAHTLRFVFTPMVHWPEVMMTYEEHEHILFSADAFGSFGALNGHLFDDEIDFECGWMADTRRYYGNIVGKYGPQVQAALNKLSGVEIRMVCPLHGPVWRSGLDRLLDKYRHWSTYTPEERSVAVFYGSMYGDTENAVNILTSRLAEAGVKNIAVYDVSSTHVSTMIAEVFRCSHLVLAAPTYNNGVYPAMLNLLHDMKALNLQNRTVALMENGSWAPSCARQMRALLEEMKSMEILEPVVTLKSALKDDSLAQLDALRDALIASLMAE</sequence>
<dbReference type="Proteomes" id="UP000032483">
    <property type="component" value="Unassembled WGS sequence"/>
</dbReference>
<organism evidence="3 7">
    <name type="scientific">Ruthenibacterium lactatiformans</name>
    <dbReference type="NCBI Taxonomy" id="1550024"/>
    <lineage>
        <taxon>Bacteria</taxon>
        <taxon>Bacillati</taxon>
        <taxon>Bacillota</taxon>
        <taxon>Clostridia</taxon>
        <taxon>Eubacteriales</taxon>
        <taxon>Oscillospiraceae</taxon>
        <taxon>Ruthenibacterium</taxon>
    </lineage>
</organism>
<keyword evidence="5" id="KW-0378">Hydrolase</keyword>
<dbReference type="PIRSF" id="PIRSF005243">
    <property type="entry name" value="ROO"/>
    <property type="match status" value="1"/>
</dbReference>
<dbReference type="EMBL" id="VUNJ01000007">
    <property type="protein sequence ID" value="MST91947.1"/>
    <property type="molecule type" value="Genomic_DNA"/>
</dbReference>
<gene>
    <name evidence="4" type="ORF">FYJ76_08350</name>
    <name evidence="6" type="ORF">GMD52_12860</name>
    <name evidence="5" type="ORF">GMD59_00525</name>
    <name evidence="3" type="ORF">TQ39_02030</name>
</gene>
<evidence type="ECO:0000313" key="4">
    <source>
        <dbReference type="EMBL" id="MST91947.1"/>
    </source>
</evidence>
<dbReference type="GO" id="GO:0009055">
    <property type="term" value="F:electron transfer activity"/>
    <property type="evidence" value="ECO:0007669"/>
    <property type="project" value="InterPro"/>
</dbReference>
<dbReference type="Proteomes" id="UP000431913">
    <property type="component" value="Unassembled WGS sequence"/>
</dbReference>
<protein>
    <submittedName>
        <fullName evidence="3">Flavodoxin</fullName>
    </submittedName>
    <submittedName>
        <fullName evidence="4">FprA family A-type flavoprotein</fullName>
    </submittedName>
    <submittedName>
        <fullName evidence="5">MBL fold metallo-hydrolase</fullName>
    </submittedName>
</protein>
<dbReference type="InterPro" id="IPR016440">
    <property type="entry name" value="Rubredoxin-O_OxRdtase"/>
</dbReference>
<dbReference type="AlphaFoldDB" id="A0A0D8J2P7"/>
<dbReference type="PANTHER" id="PTHR43717:SF1">
    <property type="entry name" value="ANAEROBIC NITRIC OXIDE REDUCTASE FLAVORUBREDOXIN"/>
    <property type="match status" value="1"/>
</dbReference>
<comment type="similarity">
    <text evidence="1">In the N-terminal section; belongs to the zinc metallo-hydrolase group 3 family.</text>
</comment>
<dbReference type="GO" id="GO:0010181">
    <property type="term" value="F:FMN binding"/>
    <property type="evidence" value="ECO:0007669"/>
    <property type="project" value="InterPro"/>
</dbReference>
<reference evidence="3" key="1">
    <citation type="submission" date="2015-02" db="EMBL/GenBank/DDBJ databases">
        <title>A novel member of the family Ruminococcaceae isolated from human feces.</title>
        <authorList>
            <person name="Shkoporov A.N."/>
            <person name="Chaplin A.V."/>
            <person name="Motuzova O.V."/>
            <person name="Kafarskaia L.I."/>
            <person name="Khokhlova E.V."/>
            <person name="Efimov B.A."/>
        </authorList>
    </citation>
    <scope>NUCLEOTIDE SEQUENCE [LARGE SCALE GENOMIC DNA]</scope>
    <source>
        <strain evidence="3">585-1</strain>
    </source>
</reference>
<dbReference type="GeneID" id="42855414"/>
<dbReference type="GO" id="GO:0046872">
    <property type="term" value="F:metal ion binding"/>
    <property type="evidence" value="ECO:0007669"/>
    <property type="project" value="InterPro"/>
</dbReference>
<evidence type="ECO:0000313" key="8">
    <source>
        <dbReference type="Proteomes" id="UP000431913"/>
    </source>
</evidence>
<dbReference type="GO" id="GO:0016787">
    <property type="term" value="F:hydrolase activity"/>
    <property type="evidence" value="ECO:0007669"/>
    <property type="project" value="UniProtKB-KW"/>
</dbReference>
<dbReference type="InterPro" id="IPR001279">
    <property type="entry name" value="Metallo-B-lactamas"/>
</dbReference>
<dbReference type="InterPro" id="IPR008254">
    <property type="entry name" value="Flavodoxin/NO_synth"/>
</dbReference>
<dbReference type="InterPro" id="IPR029039">
    <property type="entry name" value="Flavoprotein-like_sf"/>
</dbReference>
<name>A0A0D8J2P7_9FIRM</name>
<dbReference type="Gene3D" id="3.40.50.360">
    <property type="match status" value="1"/>
</dbReference>
<dbReference type="PANTHER" id="PTHR43717">
    <property type="entry name" value="ANAEROBIC NITRIC OXIDE REDUCTASE FLAVORUBREDOXIN"/>
    <property type="match status" value="1"/>
</dbReference>
<evidence type="ECO:0000313" key="10">
    <source>
        <dbReference type="Proteomes" id="UP000472755"/>
    </source>
</evidence>
<evidence type="ECO:0000256" key="1">
    <source>
        <dbReference type="ARBA" id="ARBA00007121"/>
    </source>
</evidence>
<dbReference type="SMART" id="SM00849">
    <property type="entry name" value="Lactamase_B"/>
    <property type="match status" value="1"/>
</dbReference>
<dbReference type="Pfam" id="PF19583">
    <property type="entry name" value="ODP"/>
    <property type="match status" value="1"/>
</dbReference>
<dbReference type="SUPFAM" id="SSF56281">
    <property type="entry name" value="Metallo-hydrolase/oxidoreductase"/>
    <property type="match status" value="1"/>
</dbReference>
<dbReference type="RefSeq" id="WP_050004388.1">
    <property type="nucleotide sequence ID" value="NZ_CAQJQL010000139.1"/>
</dbReference>
<proteinExistence type="inferred from homology"/>
<reference evidence="9 10" key="2">
    <citation type="journal article" date="2019" name="Nat. Med.">
        <title>A library of human gut bacterial isolates paired with longitudinal multiomics data enables mechanistic microbiome research.</title>
        <authorList>
            <person name="Poyet M."/>
            <person name="Groussin M."/>
            <person name="Gibbons S.M."/>
            <person name="Avila-Pacheco J."/>
            <person name="Jiang X."/>
            <person name="Kearney S.M."/>
            <person name="Perrotta A.R."/>
            <person name="Berdy B."/>
            <person name="Zhao S."/>
            <person name="Lieberman T.D."/>
            <person name="Swanson P.K."/>
            <person name="Smith M."/>
            <person name="Roesemann S."/>
            <person name="Alexander J.E."/>
            <person name="Rich S.A."/>
            <person name="Livny J."/>
            <person name="Vlamakis H."/>
            <person name="Clish C."/>
            <person name="Bullock K."/>
            <person name="Deik A."/>
            <person name="Scott J."/>
            <person name="Pierce K.A."/>
            <person name="Xavier R.J."/>
            <person name="Alm E.J."/>
        </authorList>
    </citation>
    <scope>NUCLEOTIDE SEQUENCE [LARGE SCALE GENOMIC DNA]</scope>
    <source>
        <strain evidence="5 10">BIOML-A4</strain>
        <strain evidence="6 9">BIOML-A7</strain>
    </source>
</reference>
<dbReference type="SUPFAM" id="SSF52218">
    <property type="entry name" value="Flavoproteins"/>
    <property type="match status" value="1"/>
</dbReference>
<dbReference type="Proteomes" id="UP000449193">
    <property type="component" value="Unassembled WGS sequence"/>
</dbReference>
<evidence type="ECO:0000313" key="7">
    <source>
        <dbReference type="Proteomes" id="UP000032483"/>
    </source>
</evidence>
<dbReference type="PROSITE" id="PS50902">
    <property type="entry name" value="FLAVODOXIN_LIKE"/>
    <property type="match status" value="1"/>
</dbReference>
<dbReference type="EMBL" id="WMZU01000001">
    <property type="protein sequence ID" value="MTS25774.1"/>
    <property type="molecule type" value="Genomic_DNA"/>
</dbReference>
<dbReference type="CDD" id="cd07709">
    <property type="entry name" value="flavodiiron_proteins_MBL-fold"/>
    <property type="match status" value="1"/>
</dbReference>
<reference evidence="4 8" key="3">
    <citation type="submission" date="2019-08" db="EMBL/GenBank/DDBJ databases">
        <title>In-depth cultivation of the pig gut microbiome towards novel bacterial diversity and tailored functional studies.</title>
        <authorList>
            <person name="Wylensek D."/>
            <person name="Hitch T.C.A."/>
            <person name="Clavel T."/>
        </authorList>
    </citation>
    <scope>NUCLEOTIDE SEQUENCE [LARGE SCALE GENOMIC DNA]</scope>
    <source>
        <strain evidence="4 8">WCA3-601-WT-6J</strain>
    </source>
</reference>
<evidence type="ECO:0000313" key="6">
    <source>
        <dbReference type="EMBL" id="MTS52423.1"/>
    </source>
</evidence>
<dbReference type="EMBL" id="WMZR01000018">
    <property type="protein sequence ID" value="MTS52423.1"/>
    <property type="molecule type" value="Genomic_DNA"/>
</dbReference>
<dbReference type="PATRIC" id="fig|1550024.3.peg.452"/>